<dbReference type="SUPFAM" id="SSF48179">
    <property type="entry name" value="6-phosphogluconate dehydrogenase C-terminal domain-like"/>
    <property type="match status" value="1"/>
</dbReference>
<organism evidence="2 3">
    <name type="scientific">Anaerovorax odorimutans</name>
    <dbReference type="NCBI Taxonomy" id="109327"/>
    <lineage>
        <taxon>Bacteria</taxon>
        <taxon>Bacillati</taxon>
        <taxon>Bacillota</taxon>
        <taxon>Clostridia</taxon>
        <taxon>Peptostreptococcales</taxon>
        <taxon>Anaerovoracaceae</taxon>
        <taxon>Anaerovorax</taxon>
    </lineage>
</organism>
<dbReference type="RefSeq" id="WP_256132191.1">
    <property type="nucleotide sequence ID" value="NZ_JANFXK010000009.1"/>
</dbReference>
<dbReference type="Pfam" id="PF02317">
    <property type="entry name" value="Octopine_DH"/>
    <property type="match status" value="1"/>
</dbReference>
<proteinExistence type="predicted"/>
<dbReference type="Proteomes" id="UP001524502">
    <property type="component" value="Unassembled WGS sequence"/>
</dbReference>
<dbReference type="InterPro" id="IPR051729">
    <property type="entry name" value="Opine/Lysopine_DH"/>
</dbReference>
<dbReference type="SUPFAM" id="SSF51735">
    <property type="entry name" value="NAD(P)-binding Rossmann-fold domains"/>
    <property type="match status" value="1"/>
</dbReference>
<dbReference type="InterPro" id="IPR036291">
    <property type="entry name" value="NAD(P)-bd_dom_sf"/>
</dbReference>
<evidence type="ECO:0000313" key="2">
    <source>
        <dbReference type="EMBL" id="MCQ4637002.1"/>
    </source>
</evidence>
<dbReference type="PANTHER" id="PTHR38015">
    <property type="entry name" value="BLR6086 PROTEIN"/>
    <property type="match status" value="1"/>
</dbReference>
<evidence type="ECO:0000259" key="1">
    <source>
        <dbReference type="Pfam" id="PF02317"/>
    </source>
</evidence>
<comment type="caution">
    <text evidence="2">The sequence shown here is derived from an EMBL/GenBank/DDBJ whole genome shotgun (WGS) entry which is preliminary data.</text>
</comment>
<evidence type="ECO:0000313" key="3">
    <source>
        <dbReference type="Proteomes" id="UP001524502"/>
    </source>
</evidence>
<gene>
    <name evidence="2" type="ORF">NE619_09685</name>
</gene>
<dbReference type="Gene3D" id="3.40.50.720">
    <property type="entry name" value="NAD(P)-binding Rossmann-like Domain"/>
    <property type="match status" value="1"/>
</dbReference>
<protein>
    <submittedName>
        <fullName evidence="2">NAD/NADP octopine/nopaline dehydrogenase family protein</fullName>
    </submittedName>
</protein>
<keyword evidence="3" id="KW-1185">Reference proteome</keyword>
<name>A0ABT1RP88_9FIRM</name>
<dbReference type="InterPro" id="IPR013328">
    <property type="entry name" value="6PGD_dom2"/>
</dbReference>
<reference evidence="2 3" key="1">
    <citation type="submission" date="2022-06" db="EMBL/GenBank/DDBJ databases">
        <title>Isolation of gut microbiota from human fecal samples.</title>
        <authorList>
            <person name="Pamer E.G."/>
            <person name="Barat B."/>
            <person name="Waligurski E."/>
            <person name="Medina S."/>
            <person name="Paddock L."/>
            <person name="Mostad J."/>
        </authorList>
    </citation>
    <scope>NUCLEOTIDE SEQUENCE [LARGE SCALE GENOMIC DNA]</scope>
    <source>
        <strain evidence="2 3">SL.3.17</strain>
    </source>
</reference>
<dbReference type="EMBL" id="JANFXK010000009">
    <property type="protein sequence ID" value="MCQ4637002.1"/>
    <property type="molecule type" value="Genomic_DNA"/>
</dbReference>
<feature type="domain" description="Opine dehydrogenase" evidence="1">
    <location>
        <begin position="181"/>
        <end position="323"/>
    </location>
</feature>
<dbReference type="Gene3D" id="1.10.1040.10">
    <property type="entry name" value="N-(1-d-carboxylethyl)-l-norvaline Dehydrogenase, domain 2"/>
    <property type="match status" value="1"/>
</dbReference>
<accession>A0ABT1RP88</accession>
<sequence>MKKVTVLGSGSGSHAMAADLGSMGNEVHMLVLPEWEMELREVKEHGYIAAEGIINEKIPIASVTTNPKEAIENSECIFCPLPAFAQNAYFDFIADYLEDEQIFLLIPGLLGTLVFNKTLENKKIEKRIFIAETSELPYSCRAKQGHVNIMSKSKVLCAAFPASDTGEVLDRVSQFYQFDRAKNVMQCVTHSTNPCYHAPGCVLNAGRIERAKGNFYLYEEGITPCVARVMEKLDEERIQIADKVGGALFTVPEEMAATREPRSIFEEINGCMSMEYIKGPESLDDRYLTEDIPYTMMCWLTIAQIAKVETPIIKAIITLAEPIIEKDIFMKGRNAQAMGIDGMGLGELIDYITN</sequence>
<dbReference type="InterPro" id="IPR003421">
    <property type="entry name" value="Opine_DH"/>
</dbReference>
<dbReference type="PANTHER" id="PTHR38015:SF1">
    <property type="entry name" value="OPINE DEHYDROGENASE DOMAIN-CONTAINING PROTEIN"/>
    <property type="match status" value="1"/>
</dbReference>
<dbReference type="InterPro" id="IPR008927">
    <property type="entry name" value="6-PGluconate_DH-like_C_sf"/>
</dbReference>